<name>A0A6I9QHI0_ELAGV</name>
<feature type="transmembrane region" description="Helical" evidence="1">
    <location>
        <begin position="160"/>
        <end position="185"/>
    </location>
</feature>
<dbReference type="GO" id="GO:0009507">
    <property type="term" value="C:chloroplast"/>
    <property type="evidence" value="ECO:0007669"/>
    <property type="project" value="TreeGrafter"/>
</dbReference>
<accession>A0A6I9QHI0</accession>
<evidence type="ECO:0000256" key="1">
    <source>
        <dbReference type="SAM" id="Phobius"/>
    </source>
</evidence>
<evidence type="ECO:0000313" key="3">
    <source>
        <dbReference type="RefSeq" id="XP_010909348.1"/>
    </source>
</evidence>
<dbReference type="PANTHER" id="PTHR33918:SF4">
    <property type="entry name" value="ABC-2 TYPE TRANSPORTER DOMAIN-CONTAINING PROTEIN"/>
    <property type="match status" value="1"/>
</dbReference>
<gene>
    <name evidence="3" type="primary">LOC105035478</name>
</gene>
<dbReference type="RefSeq" id="XP_010909348.1">
    <property type="nucleotide sequence ID" value="XM_010911046.3"/>
</dbReference>
<feature type="transmembrane region" description="Helical" evidence="1">
    <location>
        <begin position="235"/>
        <end position="256"/>
    </location>
</feature>
<dbReference type="AlphaFoldDB" id="A0A6I9QHI0"/>
<dbReference type="Proteomes" id="UP000504607">
    <property type="component" value="Unplaced"/>
</dbReference>
<protein>
    <submittedName>
        <fullName evidence="3">Uncharacterized protein LOC105035478 isoform X1</fullName>
    </submittedName>
</protein>
<keyword evidence="2" id="KW-1185">Reference proteome</keyword>
<sequence>MQLQSVRCFHPVPHSSTTLSLGNFGWKNVGFRPGNASKRASKVFSFLPDLENSHGVKKVVLSTPNSNARPMADTPNSGVVQRSGSVGRIGLDPFRGKSGSVSFCGLTHQLLEERKLVSSPFRDGTGSYVWAVGPVALILSLVLPQFFLGNAIEILLKDEILAEIVASLSSEAIFYAGLAAFLSITDHVQRPYLDFSSKRWSLITGLRGYLSSAFFTMGFKVFVPILAVYVAWPVIGLPAVVAVAPFLLGCAAQFAFEMHVDKRGSSCWPVLPIIFEVYRLFQLNKGAHFIEKLMFSMRGSSMTPALMERGATLVSMLVVLQVLGVVCLWSLTTFLLRLFPSRPVAENY</sequence>
<evidence type="ECO:0000313" key="2">
    <source>
        <dbReference type="Proteomes" id="UP000504607"/>
    </source>
</evidence>
<dbReference type="InParanoid" id="A0A6I9QHI0"/>
<feature type="transmembrane region" description="Helical" evidence="1">
    <location>
        <begin position="206"/>
        <end position="229"/>
    </location>
</feature>
<dbReference type="PANTHER" id="PTHR33918">
    <property type="entry name" value="OS01G0704200 PROTEIN"/>
    <property type="match status" value="1"/>
</dbReference>
<feature type="transmembrane region" description="Helical" evidence="1">
    <location>
        <begin position="128"/>
        <end position="148"/>
    </location>
</feature>
<keyword evidence="1" id="KW-0812">Transmembrane</keyword>
<keyword evidence="1" id="KW-0472">Membrane</keyword>
<organism evidence="2 3">
    <name type="scientific">Elaeis guineensis var. tenera</name>
    <name type="common">Oil palm</name>
    <dbReference type="NCBI Taxonomy" id="51953"/>
    <lineage>
        <taxon>Eukaryota</taxon>
        <taxon>Viridiplantae</taxon>
        <taxon>Streptophyta</taxon>
        <taxon>Embryophyta</taxon>
        <taxon>Tracheophyta</taxon>
        <taxon>Spermatophyta</taxon>
        <taxon>Magnoliopsida</taxon>
        <taxon>Liliopsida</taxon>
        <taxon>Arecaceae</taxon>
        <taxon>Arecoideae</taxon>
        <taxon>Cocoseae</taxon>
        <taxon>Elaeidinae</taxon>
        <taxon>Elaeis</taxon>
    </lineage>
</organism>
<proteinExistence type="predicted"/>
<keyword evidence="1" id="KW-1133">Transmembrane helix</keyword>
<reference evidence="3" key="1">
    <citation type="submission" date="2025-08" db="UniProtKB">
        <authorList>
            <consortium name="RefSeq"/>
        </authorList>
    </citation>
    <scope>IDENTIFICATION</scope>
</reference>
<feature type="transmembrane region" description="Helical" evidence="1">
    <location>
        <begin position="310"/>
        <end position="331"/>
    </location>
</feature>